<sequence>MGYSFEARFSQTRLDLVELLHQIDDTLPGCGLTFTGSAVQLFAHNGWPTVETTEFAAVGSLPEVARIAGSWWGVGLEYVSHALLDGLGRNTAAEVYVNVFRAPDLQWTMSYLESSVAADYRIGSPEAAANLSAMQLAVCEAGGFDLSIYDEENHNRAPVPTLRNAEVAVKRIASDPKLGDLSVAVSSKLMSHERACSLAGPRAEEVKVSIAGYVLFPFLAPTVDRG</sequence>
<dbReference type="Proteomes" id="UP000238823">
    <property type="component" value="Unassembled WGS sequence"/>
</dbReference>
<dbReference type="RefSeq" id="WP_146158405.1">
    <property type="nucleotide sequence ID" value="NZ_PVNL01000124.1"/>
</dbReference>
<evidence type="ECO:0000313" key="1">
    <source>
        <dbReference type="EMBL" id="PRP98560.1"/>
    </source>
</evidence>
<proteinExistence type="predicted"/>
<comment type="caution">
    <text evidence="1">The sequence shown here is derived from an EMBL/GenBank/DDBJ whole genome shotgun (WGS) entry which is preliminary data.</text>
</comment>
<organism evidence="1 2">
    <name type="scientific">Enhygromyxa salina</name>
    <dbReference type="NCBI Taxonomy" id="215803"/>
    <lineage>
        <taxon>Bacteria</taxon>
        <taxon>Pseudomonadati</taxon>
        <taxon>Myxococcota</taxon>
        <taxon>Polyangia</taxon>
        <taxon>Nannocystales</taxon>
        <taxon>Nannocystaceae</taxon>
        <taxon>Enhygromyxa</taxon>
    </lineage>
</organism>
<accession>A0A2S9Y0Q8</accession>
<dbReference type="EMBL" id="PVNL01000124">
    <property type="protein sequence ID" value="PRP98560.1"/>
    <property type="molecule type" value="Genomic_DNA"/>
</dbReference>
<gene>
    <name evidence="1" type="ORF">ENSA7_65030</name>
</gene>
<evidence type="ECO:0000313" key="2">
    <source>
        <dbReference type="Proteomes" id="UP000238823"/>
    </source>
</evidence>
<dbReference type="AlphaFoldDB" id="A0A2S9Y0Q8"/>
<name>A0A2S9Y0Q8_9BACT</name>
<protein>
    <submittedName>
        <fullName evidence="1">Uncharacterized protein</fullName>
    </submittedName>
</protein>
<reference evidence="1 2" key="1">
    <citation type="submission" date="2018-03" db="EMBL/GenBank/DDBJ databases">
        <title>Draft Genome Sequences of the Obligatory Marine Myxobacteria Enhygromyxa salina SWB007.</title>
        <authorList>
            <person name="Poehlein A."/>
            <person name="Moghaddam J.A."/>
            <person name="Harms H."/>
            <person name="Alanjari M."/>
            <person name="Koenig G.M."/>
            <person name="Daniel R."/>
            <person name="Schaeberle T.F."/>
        </authorList>
    </citation>
    <scope>NUCLEOTIDE SEQUENCE [LARGE SCALE GENOMIC DNA]</scope>
    <source>
        <strain evidence="1 2">SWB007</strain>
    </source>
</reference>
<dbReference type="OrthoDB" id="9850205at2"/>